<dbReference type="EMBL" id="ML769441">
    <property type="protein sequence ID" value="KAE9401906.1"/>
    <property type="molecule type" value="Genomic_DNA"/>
</dbReference>
<sequence length="235" mass="27032">MPTELEKWTIFTGPWSASYDYSPQSPIPSPFRLLSPPPLPPSSSTFLPPSNGYRDIFGEAWILHPCLFDIEMQIDIKGGSFNTSKKKSGVFVKCIKLDGTVQVVSKRSVQNNTVPYQSVISFHNRLKPAMEKRLMVVARNLCHIGKYVRQIHHFYQKEQTEENHFLLVKMVDRWGLTEEIGDERFEIHPNDLEFVKETSEEWKFAKLLLKGLREEFSANPVETQPGMTDPYGILT</sequence>
<accession>A0A6A4HUP0</accession>
<protein>
    <submittedName>
        <fullName evidence="1">Uncharacterized protein</fullName>
    </submittedName>
</protein>
<name>A0A6A4HUP0_9AGAR</name>
<proteinExistence type="predicted"/>
<dbReference type="AlphaFoldDB" id="A0A6A4HUP0"/>
<reference evidence="1" key="1">
    <citation type="journal article" date="2019" name="Environ. Microbiol.">
        <title>Fungal ecological strategies reflected in gene transcription - a case study of two litter decomposers.</title>
        <authorList>
            <person name="Barbi F."/>
            <person name="Kohler A."/>
            <person name="Barry K."/>
            <person name="Baskaran P."/>
            <person name="Daum C."/>
            <person name="Fauchery L."/>
            <person name="Ihrmark K."/>
            <person name="Kuo A."/>
            <person name="LaButti K."/>
            <person name="Lipzen A."/>
            <person name="Morin E."/>
            <person name="Grigoriev I.V."/>
            <person name="Henrissat B."/>
            <person name="Lindahl B."/>
            <person name="Martin F."/>
        </authorList>
    </citation>
    <scope>NUCLEOTIDE SEQUENCE</scope>
    <source>
        <strain evidence="1">JB14</strain>
    </source>
</reference>
<evidence type="ECO:0000313" key="2">
    <source>
        <dbReference type="Proteomes" id="UP000799118"/>
    </source>
</evidence>
<dbReference type="OrthoDB" id="3069533at2759"/>
<evidence type="ECO:0000313" key="1">
    <source>
        <dbReference type="EMBL" id="KAE9401906.1"/>
    </source>
</evidence>
<dbReference type="Proteomes" id="UP000799118">
    <property type="component" value="Unassembled WGS sequence"/>
</dbReference>
<gene>
    <name evidence="1" type="ORF">BT96DRAFT_991739</name>
</gene>
<organism evidence="1 2">
    <name type="scientific">Gymnopus androsaceus JB14</name>
    <dbReference type="NCBI Taxonomy" id="1447944"/>
    <lineage>
        <taxon>Eukaryota</taxon>
        <taxon>Fungi</taxon>
        <taxon>Dikarya</taxon>
        <taxon>Basidiomycota</taxon>
        <taxon>Agaricomycotina</taxon>
        <taxon>Agaricomycetes</taxon>
        <taxon>Agaricomycetidae</taxon>
        <taxon>Agaricales</taxon>
        <taxon>Marasmiineae</taxon>
        <taxon>Omphalotaceae</taxon>
        <taxon>Gymnopus</taxon>
    </lineage>
</organism>
<keyword evidence="2" id="KW-1185">Reference proteome</keyword>